<feature type="transmembrane region" description="Helical" evidence="5">
    <location>
        <begin position="213"/>
        <end position="237"/>
    </location>
</feature>
<evidence type="ECO:0000256" key="4">
    <source>
        <dbReference type="ARBA" id="ARBA00023136"/>
    </source>
</evidence>
<dbReference type="Proteomes" id="UP000094801">
    <property type="component" value="Unassembled WGS sequence"/>
</dbReference>
<feature type="transmembrane region" description="Helical" evidence="5">
    <location>
        <begin position="88"/>
        <end position="107"/>
    </location>
</feature>
<dbReference type="OrthoDB" id="3066029at2759"/>
<accession>A0A1E4T4K0</accession>
<name>A0A1E4T4K0_9ASCO</name>
<feature type="transmembrane region" description="Helical" evidence="5">
    <location>
        <begin position="154"/>
        <end position="174"/>
    </location>
</feature>
<evidence type="ECO:0000256" key="3">
    <source>
        <dbReference type="ARBA" id="ARBA00022989"/>
    </source>
</evidence>
<feature type="transmembrane region" description="Helical" evidence="5">
    <location>
        <begin position="455"/>
        <end position="475"/>
    </location>
</feature>
<evidence type="ECO:0000313" key="7">
    <source>
        <dbReference type="EMBL" id="ODV86651.1"/>
    </source>
</evidence>
<dbReference type="PANTHER" id="PTHR23502:SF64">
    <property type="entry name" value="TRANSPORTER, PUTATIVE (AFU_ORTHOLOGUE AFUA_3G11760)-RELATED"/>
    <property type="match status" value="1"/>
</dbReference>
<evidence type="ECO:0000256" key="5">
    <source>
        <dbReference type="SAM" id="Phobius"/>
    </source>
</evidence>
<protein>
    <recommendedName>
        <fullName evidence="6">Major facilitator superfamily (MFS) profile domain-containing protein</fullName>
    </recommendedName>
</protein>
<sequence>MVASESLSSSSSSSSSAVSEEHLDLESVATDLHNYQIQAVNNELEEDALELVSLNKSVSKELSKIATLPPLADDDPYYDKFTELEKNLFVFIIGFTNFLSPLSNLAFTPAIPEIASDLNTTSQMINITNAIFNVFMAISPMMLTPLGPIYGKKIVLFSSTLGFVICTILTAVSVNLPMFFIFRALSAFSGTACFSVGGNIVGDIKRPKERGRALGWILIGTQLGPCFGPVMGGIIVTYTSWRVIFWVITGLAAFDCGLILICLKETSRIVIATELKKRTGKKFVFVKFNPFRVITAFKYINMIFAAMISMSLTYNMYGLLTPIRHVINPRFNLSTPLLGSLFYLAPGMGYMTGAFFGGYYADYMTKKWIDKRNGIRVPEDRLRATVICHGLLQPILGQTVTFTAVNAYCVDCLPHLKGDAIASNYVARYIGGGAISSATCLIQINNIGIGWTSTISAFVLWCGCLGGLLLIVFGAKLRERAVEKFEREKLRKSKDAGSPEK</sequence>
<comment type="subcellular location">
    <subcellularLocation>
        <location evidence="1">Membrane</location>
        <topology evidence="1">Multi-pass membrane protein</topology>
    </subcellularLocation>
</comment>
<dbReference type="Pfam" id="PF07690">
    <property type="entry name" value="MFS_1"/>
    <property type="match status" value="1"/>
</dbReference>
<evidence type="ECO:0000259" key="6">
    <source>
        <dbReference type="PROSITE" id="PS50850"/>
    </source>
</evidence>
<evidence type="ECO:0000256" key="2">
    <source>
        <dbReference type="ARBA" id="ARBA00022692"/>
    </source>
</evidence>
<feature type="domain" description="Major facilitator superfamily (MFS) profile" evidence="6">
    <location>
        <begin position="89"/>
        <end position="501"/>
    </location>
</feature>
<reference evidence="8" key="1">
    <citation type="submission" date="2016-04" db="EMBL/GenBank/DDBJ databases">
        <title>Comparative genomics of biotechnologically important yeasts.</title>
        <authorList>
            <consortium name="DOE Joint Genome Institute"/>
            <person name="Riley R."/>
            <person name="Haridas S."/>
            <person name="Wolfe K.H."/>
            <person name="Lopes M.R."/>
            <person name="Hittinger C.T."/>
            <person name="Goker M."/>
            <person name="Salamov A."/>
            <person name="Wisecaver J."/>
            <person name="Long T.M."/>
            <person name="Aerts A.L."/>
            <person name="Barry K."/>
            <person name="Choi C."/>
            <person name="Clum A."/>
            <person name="Coughlan A.Y."/>
            <person name="Deshpande S."/>
            <person name="Douglass A.P."/>
            <person name="Hanson S.J."/>
            <person name="Klenk H.-P."/>
            <person name="Labutti K."/>
            <person name="Lapidus A."/>
            <person name="Lindquist E."/>
            <person name="Lipzen A."/>
            <person name="Meier-Kolthoff J.P."/>
            <person name="Ohm R.A."/>
            <person name="Otillar R.P."/>
            <person name="Pangilinan J."/>
            <person name="Peng Y."/>
            <person name="Rokas A."/>
            <person name="Rosa C.A."/>
            <person name="Scheuner C."/>
            <person name="Sibirny A.A."/>
            <person name="Slot J.C."/>
            <person name="Stielow J.B."/>
            <person name="Sun H."/>
            <person name="Kurtzman C.P."/>
            <person name="Blackwell M."/>
            <person name="Grigoriev I.V."/>
            <person name="Jeffries T.W."/>
        </authorList>
    </citation>
    <scope>NUCLEOTIDE SEQUENCE [LARGE SCALE GENOMIC DNA]</scope>
    <source>
        <strain evidence="8">NRRL YB-2248</strain>
    </source>
</reference>
<dbReference type="GO" id="GO:0005886">
    <property type="term" value="C:plasma membrane"/>
    <property type="evidence" value="ECO:0007669"/>
    <property type="project" value="TreeGrafter"/>
</dbReference>
<dbReference type="AlphaFoldDB" id="A0A1E4T4K0"/>
<feature type="transmembrane region" description="Helical" evidence="5">
    <location>
        <begin position="299"/>
        <end position="320"/>
    </location>
</feature>
<dbReference type="EMBL" id="KV453849">
    <property type="protein sequence ID" value="ODV86651.1"/>
    <property type="molecule type" value="Genomic_DNA"/>
</dbReference>
<evidence type="ECO:0000313" key="8">
    <source>
        <dbReference type="Proteomes" id="UP000094801"/>
    </source>
</evidence>
<organism evidence="7 8">
    <name type="scientific">[Candida] arabinofermentans NRRL YB-2248</name>
    <dbReference type="NCBI Taxonomy" id="983967"/>
    <lineage>
        <taxon>Eukaryota</taxon>
        <taxon>Fungi</taxon>
        <taxon>Dikarya</taxon>
        <taxon>Ascomycota</taxon>
        <taxon>Saccharomycotina</taxon>
        <taxon>Pichiomycetes</taxon>
        <taxon>Pichiales</taxon>
        <taxon>Pichiaceae</taxon>
        <taxon>Ogataea</taxon>
        <taxon>Ogataea/Candida clade</taxon>
    </lineage>
</organism>
<proteinExistence type="predicted"/>
<feature type="transmembrane region" description="Helical" evidence="5">
    <location>
        <begin position="127"/>
        <end position="147"/>
    </location>
</feature>
<feature type="transmembrane region" description="Helical" evidence="5">
    <location>
        <begin position="243"/>
        <end position="263"/>
    </location>
</feature>
<dbReference type="GO" id="GO:0022857">
    <property type="term" value="F:transmembrane transporter activity"/>
    <property type="evidence" value="ECO:0007669"/>
    <property type="project" value="InterPro"/>
</dbReference>
<evidence type="ECO:0000256" key="1">
    <source>
        <dbReference type="ARBA" id="ARBA00004141"/>
    </source>
</evidence>
<gene>
    <name evidence="7" type="ORF">CANARDRAFT_113371</name>
</gene>
<dbReference type="STRING" id="983967.A0A1E4T4K0"/>
<keyword evidence="8" id="KW-1185">Reference proteome</keyword>
<dbReference type="PANTHER" id="PTHR23502">
    <property type="entry name" value="MAJOR FACILITATOR SUPERFAMILY"/>
    <property type="match status" value="1"/>
</dbReference>
<feature type="transmembrane region" description="Helical" evidence="5">
    <location>
        <begin position="340"/>
        <end position="361"/>
    </location>
</feature>
<dbReference type="InterPro" id="IPR011701">
    <property type="entry name" value="MFS"/>
</dbReference>
<keyword evidence="2 5" id="KW-0812">Transmembrane</keyword>
<keyword evidence="3 5" id="KW-1133">Transmembrane helix</keyword>
<dbReference type="InterPro" id="IPR036259">
    <property type="entry name" value="MFS_trans_sf"/>
</dbReference>
<feature type="transmembrane region" description="Helical" evidence="5">
    <location>
        <begin position="180"/>
        <end position="201"/>
    </location>
</feature>
<dbReference type="InterPro" id="IPR020846">
    <property type="entry name" value="MFS_dom"/>
</dbReference>
<dbReference type="SUPFAM" id="SSF103473">
    <property type="entry name" value="MFS general substrate transporter"/>
    <property type="match status" value="1"/>
</dbReference>
<dbReference type="PROSITE" id="PS50850">
    <property type="entry name" value="MFS"/>
    <property type="match status" value="1"/>
</dbReference>
<keyword evidence="4 5" id="KW-0472">Membrane</keyword>
<feature type="transmembrane region" description="Helical" evidence="5">
    <location>
        <begin position="426"/>
        <end position="449"/>
    </location>
</feature>
<dbReference type="Gene3D" id="1.20.1720.10">
    <property type="entry name" value="Multidrug resistance protein D"/>
    <property type="match status" value="1"/>
</dbReference>